<feature type="region of interest" description="Disordered" evidence="1">
    <location>
        <begin position="1"/>
        <end position="24"/>
    </location>
</feature>
<protein>
    <submittedName>
        <fullName evidence="2">Uncharacterized protein</fullName>
    </submittedName>
</protein>
<evidence type="ECO:0000256" key="1">
    <source>
        <dbReference type="SAM" id="MobiDB-lite"/>
    </source>
</evidence>
<evidence type="ECO:0000313" key="3">
    <source>
        <dbReference type="Proteomes" id="UP000037773"/>
    </source>
</evidence>
<evidence type="ECO:0000313" key="2">
    <source>
        <dbReference type="EMBL" id="KOT43650.1"/>
    </source>
</evidence>
<sequence>MPLRATWDGTGSVAQPGEHDPVQGRARLPVAAVVEPTRTPTAGGVLDGAGSAKGGEGRLGVQQGDCTVRTDAHRYEQLWGVAFDEPGQALVSSLICPVS</sequence>
<feature type="region of interest" description="Disordered" evidence="1">
    <location>
        <begin position="37"/>
        <end position="62"/>
    </location>
</feature>
<reference evidence="2 3" key="1">
    <citation type="submission" date="2015-07" db="EMBL/GenBank/DDBJ databases">
        <authorList>
            <person name="Noorani M."/>
        </authorList>
    </citation>
    <scope>NUCLEOTIDE SEQUENCE [LARGE SCALE GENOMIC DNA]</scope>
    <source>
        <strain evidence="2 3">NRRL B-24567</strain>
    </source>
</reference>
<comment type="caution">
    <text evidence="2">The sequence shown here is derived from an EMBL/GenBank/DDBJ whole genome shotgun (WGS) entry which is preliminary data.</text>
</comment>
<proteinExistence type="predicted"/>
<dbReference type="PATRIC" id="fig|36816.3.peg.1210"/>
<gene>
    <name evidence="2" type="ORF">ADK41_05690</name>
</gene>
<keyword evidence="3" id="KW-1185">Reference proteome</keyword>
<dbReference type="AlphaFoldDB" id="A0A0M8QTR5"/>
<name>A0A0M8QTR5_9ACTN</name>
<dbReference type="Proteomes" id="UP000037773">
    <property type="component" value="Unassembled WGS sequence"/>
</dbReference>
<accession>A0A0M8QTR5</accession>
<dbReference type="EMBL" id="LGCN01000051">
    <property type="protein sequence ID" value="KOT43650.1"/>
    <property type="molecule type" value="Genomic_DNA"/>
</dbReference>
<organism evidence="2 3">
    <name type="scientific">Streptomyces caelestis</name>
    <dbReference type="NCBI Taxonomy" id="36816"/>
    <lineage>
        <taxon>Bacteria</taxon>
        <taxon>Bacillati</taxon>
        <taxon>Actinomycetota</taxon>
        <taxon>Actinomycetes</taxon>
        <taxon>Kitasatosporales</taxon>
        <taxon>Streptomycetaceae</taxon>
        <taxon>Streptomyces</taxon>
    </lineage>
</organism>
<feature type="compositionally biased region" description="Gly residues" evidence="1">
    <location>
        <begin position="45"/>
        <end position="58"/>
    </location>
</feature>